<feature type="region of interest" description="Disordered" evidence="1">
    <location>
        <begin position="111"/>
        <end position="134"/>
    </location>
</feature>
<dbReference type="GO" id="GO:0003968">
    <property type="term" value="F:RNA-directed RNA polymerase activity"/>
    <property type="evidence" value="ECO:0007669"/>
    <property type="project" value="UniProtKB-KW"/>
</dbReference>
<feature type="non-terminal residue" evidence="2">
    <location>
        <position position="134"/>
    </location>
</feature>
<feature type="compositionally biased region" description="Polar residues" evidence="1">
    <location>
        <begin position="113"/>
        <end position="123"/>
    </location>
</feature>
<protein>
    <submittedName>
        <fullName evidence="2">RNA-dependent RNA polymerase</fullName>
    </submittedName>
</protein>
<dbReference type="EMBL" id="KC441519">
    <property type="protein sequence ID" value="AGS47837.1"/>
    <property type="molecule type" value="Genomic_RNA"/>
</dbReference>
<proteinExistence type="predicted"/>
<evidence type="ECO:0000313" key="2">
    <source>
        <dbReference type="EMBL" id="AGS47837.1"/>
    </source>
</evidence>
<reference evidence="2" key="1">
    <citation type="submission" date="2013-01" db="EMBL/GenBank/DDBJ databases">
        <title>Proactive viral monitoring - metagenomic characterization of a novel circular ssDNA virus and a nodavirus in asymptomatic Farfantopenaeus duorarum from Gulf of Mexico.</title>
        <authorList>
            <person name="Ng T.F.F."/>
            <person name="Alavandi S."/>
            <person name="Varsani A."/>
            <person name="Burghart S."/>
            <person name="Breitbart M."/>
        </authorList>
    </citation>
    <scope>NUCLEOTIDE SEQUENCE</scope>
    <source>
        <strain evidence="2">FL2009</strain>
    </source>
</reference>
<keyword evidence="2" id="KW-0696">RNA-directed RNA polymerase</keyword>
<keyword evidence="2" id="KW-0548">Nucleotidyltransferase</keyword>
<organism evidence="2">
    <name type="scientific">Farfantepenaeus duorarum nodavirus</name>
    <dbReference type="NCBI Taxonomy" id="1380891"/>
    <lineage>
        <taxon>Viruses</taxon>
        <taxon>Riboviria</taxon>
        <taxon>Orthornavirae</taxon>
        <taxon>Kitrinoviricota</taxon>
        <taxon>Magsaviricetes</taxon>
        <taxon>Nodamuvirales</taxon>
        <taxon>Nodaviridae</taxon>
    </lineage>
</organism>
<sequence>CCVDTGDAWSSITKYNQVAVSLPLTAAPNLAPTKDLDADKSMVAGRVTSVANNTQPPAVFLQYASEFIQRLVPDCGKGDPWDPEFVMRKQTSAQQGARRRKWLTMLEPKPKNAVSSFVKSESYSGPKWPRAKPK</sequence>
<evidence type="ECO:0000256" key="1">
    <source>
        <dbReference type="SAM" id="MobiDB-lite"/>
    </source>
</evidence>
<keyword evidence="2" id="KW-0808">Transferase</keyword>
<name>S5TJ15_9VIRU</name>
<feature type="non-terminal residue" evidence="2">
    <location>
        <position position="1"/>
    </location>
</feature>
<accession>S5TJ15</accession>